<feature type="signal peptide" evidence="4">
    <location>
        <begin position="1"/>
        <end position="23"/>
    </location>
</feature>
<accession>A0A8H5LFL1</accession>
<evidence type="ECO:0000256" key="3">
    <source>
        <dbReference type="SAM" id="MobiDB-lite"/>
    </source>
</evidence>
<proteinExistence type="predicted"/>
<dbReference type="PANTHER" id="PTHR11905:SF159">
    <property type="entry name" value="ADAM METALLOPROTEASE"/>
    <property type="match status" value="1"/>
</dbReference>
<feature type="chain" id="PRO_5034588075" description="Peptidase M12B domain-containing protein" evidence="4">
    <location>
        <begin position="24"/>
        <end position="674"/>
    </location>
</feature>
<dbReference type="Gene3D" id="3.40.390.10">
    <property type="entry name" value="Collagenase (Catalytic Domain)"/>
    <property type="match status" value="1"/>
</dbReference>
<keyword evidence="2" id="KW-0479">Metal-binding</keyword>
<dbReference type="Pfam" id="PF13688">
    <property type="entry name" value="Reprolysin_5"/>
    <property type="match status" value="1"/>
</dbReference>
<reference evidence="6 7" key="1">
    <citation type="journal article" date="2020" name="ISME J.">
        <title>Uncovering the hidden diversity of litter-decomposition mechanisms in mushroom-forming fungi.</title>
        <authorList>
            <person name="Floudas D."/>
            <person name="Bentzer J."/>
            <person name="Ahren D."/>
            <person name="Johansson T."/>
            <person name="Persson P."/>
            <person name="Tunlid A."/>
        </authorList>
    </citation>
    <scope>NUCLEOTIDE SEQUENCE [LARGE SCALE GENOMIC DNA]</scope>
    <source>
        <strain evidence="6 7">CBS 146.42</strain>
    </source>
</reference>
<dbReference type="CDD" id="cd04271">
    <property type="entry name" value="ZnMc_ADAM_fungal"/>
    <property type="match status" value="1"/>
</dbReference>
<dbReference type="PANTHER" id="PTHR11905">
    <property type="entry name" value="ADAM A DISINTEGRIN AND METALLOPROTEASE DOMAIN"/>
    <property type="match status" value="1"/>
</dbReference>
<dbReference type="Pfam" id="PF01562">
    <property type="entry name" value="Pep_M12B_propep"/>
    <property type="match status" value="1"/>
</dbReference>
<comment type="caution">
    <text evidence="2">Lacks conserved residue(s) required for the propagation of feature annotation.</text>
</comment>
<feature type="region of interest" description="Disordered" evidence="3">
    <location>
        <begin position="648"/>
        <end position="674"/>
    </location>
</feature>
<evidence type="ECO:0000256" key="4">
    <source>
        <dbReference type="SAM" id="SignalP"/>
    </source>
</evidence>
<dbReference type="GO" id="GO:0046872">
    <property type="term" value="F:metal ion binding"/>
    <property type="evidence" value="ECO:0007669"/>
    <property type="project" value="UniProtKB-KW"/>
</dbReference>
<dbReference type="GO" id="GO:0006508">
    <property type="term" value="P:proteolysis"/>
    <property type="evidence" value="ECO:0007669"/>
    <property type="project" value="InterPro"/>
</dbReference>
<feature type="binding site" evidence="2">
    <location>
        <position position="481"/>
    </location>
    <ligand>
        <name>Zn(2+)</name>
        <dbReference type="ChEBI" id="CHEBI:29105"/>
        <note>catalytic</note>
    </ligand>
</feature>
<feature type="active site" evidence="2">
    <location>
        <position position="478"/>
    </location>
</feature>
<feature type="binding site" evidence="2">
    <location>
        <position position="487"/>
    </location>
    <ligand>
        <name>Zn(2+)</name>
        <dbReference type="ChEBI" id="CHEBI:29105"/>
        <note>catalytic</note>
    </ligand>
</feature>
<evidence type="ECO:0000256" key="2">
    <source>
        <dbReference type="PROSITE-ProRule" id="PRU00276"/>
    </source>
</evidence>
<dbReference type="EMBL" id="JAACJO010000007">
    <property type="protein sequence ID" value="KAF5356303.1"/>
    <property type="molecule type" value="Genomic_DNA"/>
</dbReference>
<keyword evidence="4" id="KW-0732">Signal</keyword>
<dbReference type="SUPFAM" id="SSF55486">
    <property type="entry name" value="Metalloproteases ('zincins'), catalytic domain"/>
    <property type="match status" value="1"/>
</dbReference>
<dbReference type="AlphaFoldDB" id="A0A8H5LFL1"/>
<comment type="caution">
    <text evidence="6">The sequence shown here is derived from an EMBL/GenBank/DDBJ whole genome shotgun (WGS) entry which is preliminary data.</text>
</comment>
<dbReference type="GO" id="GO:0004222">
    <property type="term" value="F:metalloendopeptidase activity"/>
    <property type="evidence" value="ECO:0007669"/>
    <property type="project" value="InterPro"/>
</dbReference>
<evidence type="ECO:0000256" key="1">
    <source>
        <dbReference type="ARBA" id="ARBA00023157"/>
    </source>
</evidence>
<evidence type="ECO:0000313" key="7">
    <source>
        <dbReference type="Proteomes" id="UP000559027"/>
    </source>
</evidence>
<dbReference type="InterPro" id="IPR024079">
    <property type="entry name" value="MetalloPept_cat_dom_sf"/>
</dbReference>
<keyword evidence="1" id="KW-1015">Disulfide bond</keyword>
<gene>
    <name evidence="6" type="ORF">D9756_004273</name>
</gene>
<organism evidence="6 7">
    <name type="scientific">Leucocoprinus leucothites</name>
    <dbReference type="NCBI Taxonomy" id="201217"/>
    <lineage>
        <taxon>Eukaryota</taxon>
        <taxon>Fungi</taxon>
        <taxon>Dikarya</taxon>
        <taxon>Basidiomycota</taxon>
        <taxon>Agaricomycotina</taxon>
        <taxon>Agaricomycetes</taxon>
        <taxon>Agaricomycetidae</taxon>
        <taxon>Agaricales</taxon>
        <taxon>Agaricineae</taxon>
        <taxon>Agaricaceae</taxon>
        <taxon>Leucocoprinus</taxon>
    </lineage>
</organism>
<dbReference type="InterPro" id="IPR002870">
    <property type="entry name" value="Peptidase_M12B_N"/>
</dbReference>
<feature type="domain" description="Peptidase M12B" evidence="5">
    <location>
        <begin position="327"/>
        <end position="535"/>
    </location>
</feature>
<dbReference type="InterPro" id="IPR001590">
    <property type="entry name" value="Peptidase_M12B"/>
</dbReference>
<dbReference type="Proteomes" id="UP000559027">
    <property type="component" value="Unassembled WGS sequence"/>
</dbReference>
<name>A0A8H5LFL1_9AGAR</name>
<evidence type="ECO:0000259" key="5">
    <source>
        <dbReference type="PROSITE" id="PS50215"/>
    </source>
</evidence>
<feature type="binding site" evidence="2">
    <location>
        <position position="477"/>
    </location>
    <ligand>
        <name>Zn(2+)</name>
        <dbReference type="ChEBI" id="CHEBI:29105"/>
        <note>catalytic</note>
    </ligand>
</feature>
<dbReference type="OrthoDB" id="5951731at2759"/>
<keyword evidence="7" id="KW-1185">Reference proteome</keyword>
<keyword evidence="2" id="KW-0862">Zinc</keyword>
<protein>
    <recommendedName>
        <fullName evidence="5">Peptidase M12B domain-containing protein</fullName>
    </recommendedName>
</protein>
<evidence type="ECO:0000313" key="6">
    <source>
        <dbReference type="EMBL" id="KAF5356303.1"/>
    </source>
</evidence>
<sequence length="674" mass="73656">MSFFRPFNALVVLLTLWSTIAYAHAPVSRPLKRLANPSTLSLEIIPRAPIPLESSAHRRRLPSPHANTLRYDDSFRLIISAFDETFFLHLRPNDDLIHPNARINYYATGPDGRSYIRHSEPLFRESVRAYHGEVVAADHSYTRMREDAAHIVPDRTHPAHLGWARLMVHDQGNADAGLAPEFEGAFSVNGDVYHIITQHNYLRTKHELDTENVEVVDVGLDSNLVIYRESDMMTPEEEELARTGVRPEGKVAVGHGCGHDRLHYNTDPSQNPLLAKASPAMSRWYDNPLGLFGNGSLFPRDDIPSNGMTENFRDFIGQTTGCPTSPKIALMGVAADCEYVTSLGSQENATRQMLTSFNTASTLYKNTFNVSLGILHLAVQQPGCPSTPDSNVPWNVACGNVTLEQRLSLFSQWRGSQGNDSTALWHLMSGCPTGTEVGIAWLGTLCNQQASPNQQGETVSGTAVSTSGRTEWQVVAHETGHNFGAIHDCTSDGCVTSPACCPLSASACDANSQFLMSPVAQTGENAFSQCSIGNVCTSMRGIQGAQTDTSCLIDANTNIQLVGLQMCGNGIVEQGEDCDPAVRRCCVGRRPPTTTTFVATTPPGMSGVPTQHHRRLSSYDRHAPGYISSPNVPGRGNGVMYSPVPQQQMQWGPPPQHPTRTNWVDESLYNGPRH</sequence>
<dbReference type="InterPro" id="IPR034028">
    <property type="entry name" value="ZnMc_ADAM_fungal"/>
</dbReference>
<dbReference type="PROSITE" id="PS50215">
    <property type="entry name" value="ADAM_MEPRO"/>
    <property type="match status" value="1"/>
</dbReference>